<keyword evidence="9 10" id="KW-0472">Membrane</keyword>
<dbReference type="OrthoDB" id="5472122at2"/>
<dbReference type="RefSeq" id="WP_136399651.1">
    <property type="nucleotide sequence ID" value="NZ_CP036295.1"/>
</dbReference>
<evidence type="ECO:0000256" key="3">
    <source>
        <dbReference type="ARBA" id="ARBA00022448"/>
    </source>
</evidence>
<dbReference type="PANTHER" id="PTHR34182">
    <property type="entry name" value="PROTEIN-EXPORT MEMBRANE PROTEIN SECG"/>
    <property type="match status" value="1"/>
</dbReference>
<protein>
    <recommendedName>
        <fullName evidence="10">Protein-export membrane protein SecG</fullName>
    </recommendedName>
</protein>
<evidence type="ECO:0000313" key="12">
    <source>
        <dbReference type="EMBL" id="QCC85492.1"/>
    </source>
</evidence>
<dbReference type="Pfam" id="PF03840">
    <property type="entry name" value="SecG"/>
    <property type="match status" value="1"/>
</dbReference>
<dbReference type="GO" id="GO:0005886">
    <property type="term" value="C:plasma membrane"/>
    <property type="evidence" value="ECO:0007669"/>
    <property type="project" value="UniProtKB-SubCell"/>
</dbReference>
<evidence type="ECO:0000256" key="9">
    <source>
        <dbReference type="ARBA" id="ARBA00023136"/>
    </source>
</evidence>
<keyword evidence="6 10" id="KW-0653">Protein transport</keyword>
<keyword evidence="5 10" id="KW-0812">Transmembrane</keyword>
<dbReference type="GO" id="GO:0009306">
    <property type="term" value="P:protein secretion"/>
    <property type="evidence" value="ECO:0007669"/>
    <property type="project" value="UniProtKB-UniRule"/>
</dbReference>
<comment type="function">
    <text evidence="10">Involved in protein export. Participates in an early event of protein translocation.</text>
</comment>
<evidence type="ECO:0000256" key="5">
    <source>
        <dbReference type="ARBA" id="ARBA00022692"/>
    </source>
</evidence>
<comment type="subcellular location">
    <subcellularLocation>
        <location evidence="1 10">Cell membrane</location>
        <topology evidence="1 10">Multi-pass membrane protein</topology>
    </subcellularLocation>
</comment>
<dbReference type="GO" id="GO:0015450">
    <property type="term" value="F:protein-transporting ATPase activity"/>
    <property type="evidence" value="ECO:0007669"/>
    <property type="project" value="UniProtKB-UniRule"/>
</dbReference>
<feature type="compositionally biased region" description="Low complexity" evidence="11">
    <location>
        <begin position="97"/>
        <end position="131"/>
    </location>
</feature>
<evidence type="ECO:0000256" key="11">
    <source>
        <dbReference type="SAM" id="MobiDB-lite"/>
    </source>
</evidence>
<evidence type="ECO:0000256" key="7">
    <source>
        <dbReference type="ARBA" id="ARBA00022989"/>
    </source>
</evidence>
<dbReference type="GO" id="GO:0065002">
    <property type="term" value="P:intracellular protein transmembrane transport"/>
    <property type="evidence" value="ECO:0007669"/>
    <property type="project" value="TreeGrafter"/>
</dbReference>
<dbReference type="NCBIfam" id="TIGR00810">
    <property type="entry name" value="secG"/>
    <property type="match status" value="1"/>
</dbReference>
<organism evidence="12 13">
    <name type="scientific">Desulfovibrio desulfuricans</name>
    <dbReference type="NCBI Taxonomy" id="876"/>
    <lineage>
        <taxon>Bacteria</taxon>
        <taxon>Pseudomonadati</taxon>
        <taxon>Thermodesulfobacteriota</taxon>
        <taxon>Desulfovibrionia</taxon>
        <taxon>Desulfovibrionales</taxon>
        <taxon>Desulfovibrionaceae</taxon>
        <taxon>Desulfovibrio</taxon>
    </lineage>
</organism>
<evidence type="ECO:0000256" key="4">
    <source>
        <dbReference type="ARBA" id="ARBA00022475"/>
    </source>
</evidence>
<reference evidence="12 13" key="1">
    <citation type="submission" date="2019-02" db="EMBL/GenBank/DDBJ databases">
        <title>Complete Genome Sequence of Desulfovibrio desulfuricans IC1, a Sulfonate Utilizing Anaerobe.</title>
        <authorList>
            <person name="Day L.A."/>
            <person name="De Leon K.B."/>
            <person name="Wall J.D."/>
        </authorList>
    </citation>
    <scope>NUCLEOTIDE SEQUENCE [LARGE SCALE GENOMIC DNA]</scope>
    <source>
        <strain evidence="12 13">IC1</strain>
    </source>
</reference>
<evidence type="ECO:0000256" key="1">
    <source>
        <dbReference type="ARBA" id="ARBA00004651"/>
    </source>
</evidence>
<evidence type="ECO:0000256" key="10">
    <source>
        <dbReference type="RuleBase" id="RU365087"/>
    </source>
</evidence>
<evidence type="ECO:0000256" key="6">
    <source>
        <dbReference type="ARBA" id="ARBA00022927"/>
    </source>
</evidence>
<comment type="caution">
    <text evidence="10">Lacks conserved residue(s) required for the propagation of feature annotation.</text>
</comment>
<keyword evidence="7 10" id="KW-1133">Transmembrane helix</keyword>
<dbReference type="InterPro" id="IPR004692">
    <property type="entry name" value="SecG"/>
</dbReference>
<dbReference type="AlphaFoldDB" id="A0A4P7UPN2"/>
<keyword evidence="8 10" id="KW-0811">Translocation</keyword>
<accession>A0A4P7UPN2</accession>
<dbReference type="GO" id="GO:0043952">
    <property type="term" value="P:protein transport by the Sec complex"/>
    <property type="evidence" value="ECO:0007669"/>
    <property type="project" value="TreeGrafter"/>
</dbReference>
<proteinExistence type="inferred from homology"/>
<evidence type="ECO:0000256" key="2">
    <source>
        <dbReference type="ARBA" id="ARBA00008445"/>
    </source>
</evidence>
<feature type="region of interest" description="Disordered" evidence="11">
    <location>
        <begin position="94"/>
        <end position="131"/>
    </location>
</feature>
<keyword evidence="3 10" id="KW-0813">Transport</keyword>
<sequence length="131" mass="12845">MQTLILTLHIIVCVLLVILVLLQAGKEGMGVIFGGGNSSVFGSGGAGGILAKLTALMAVIFIITSISYTLVTSSRPANQSTILDVKIEEPAAPRPAAPAIKPGAEAAPAPAAAPAAPAAPAGQTAPAPAAQ</sequence>
<gene>
    <name evidence="12" type="primary">secG</name>
    <name evidence="12" type="ORF">DDIC_06295</name>
</gene>
<keyword evidence="4 10" id="KW-1003">Cell membrane</keyword>
<name>A0A4P7UPN2_DESDE</name>
<feature type="transmembrane region" description="Helical" evidence="10">
    <location>
        <begin position="48"/>
        <end position="71"/>
    </location>
</feature>
<evidence type="ECO:0000313" key="13">
    <source>
        <dbReference type="Proteomes" id="UP000297065"/>
    </source>
</evidence>
<dbReference type="PRINTS" id="PR01651">
    <property type="entry name" value="SECGEXPORT"/>
</dbReference>
<evidence type="ECO:0000256" key="8">
    <source>
        <dbReference type="ARBA" id="ARBA00023010"/>
    </source>
</evidence>
<comment type="similarity">
    <text evidence="2 10">Belongs to the SecG family.</text>
</comment>
<dbReference type="EMBL" id="CP036295">
    <property type="protein sequence ID" value="QCC85492.1"/>
    <property type="molecule type" value="Genomic_DNA"/>
</dbReference>
<dbReference type="Proteomes" id="UP000297065">
    <property type="component" value="Chromosome"/>
</dbReference>
<dbReference type="PANTHER" id="PTHR34182:SF1">
    <property type="entry name" value="PROTEIN-EXPORT MEMBRANE PROTEIN SECG"/>
    <property type="match status" value="1"/>
</dbReference>